<dbReference type="PANTHER" id="PTHR33978:SF18">
    <property type="entry name" value="OS01G0656300 PROTEIN"/>
    <property type="match status" value="1"/>
</dbReference>
<accession>A0A5P1FMT9</accession>
<feature type="compositionally biased region" description="Basic and acidic residues" evidence="1">
    <location>
        <begin position="1"/>
        <end position="11"/>
    </location>
</feature>
<proteinExistence type="predicted"/>
<dbReference type="EMBL" id="CM007381">
    <property type="protein sequence ID" value="ONK79053.1"/>
    <property type="molecule type" value="Genomic_DNA"/>
</dbReference>
<evidence type="ECO:0000313" key="3">
    <source>
        <dbReference type="Proteomes" id="UP000243459"/>
    </source>
</evidence>
<organism evidence="2 3">
    <name type="scientific">Asparagus officinalis</name>
    <name type="common">Garden asparagus</name>
    <dbReference type="NCBI Taxonomy" id="4686"/>
    <lineage>
        <taxon>Eukaryota</taxon>
        <taxon>Viridiplantae</taxon>
        <taxon>Streptophyta</taxon>
        <taxon>Embryophyta</taxon>
        <taxon>Tracheophyta</taxon>
        <taxon>Spermatophyta</taxon>
        <taxon>Magnoliopsida</taxon>
        <taxon>Liliopsida</taxon>
        <taxon>Asparagales</taxon>
        <taxon>Asparagaceae</taxon>
        <taxon>Asparagoideae</taxon>
        <taxon>Asparagus</taxon>
    </lineage>
</organism>
<sequence>MEKIGTKNAEKGEEEEDNNNMSIWDCGSPLYDSFELASLCHHLDRHLMTLPFTVAKDSDEFSGKKKIVVPSSGGGRGKKEEIEEKNKVGLKEIYRASIAFLRKYLC</sequence>
<dbReference type="AlphaFoldDB" id="A0A5P1FMT9"/>
<keyword evidence="3" id="KW-1185">Reference proteome</keyword>
<feature type="region of interest" description="Disordered" evidence="1">
    <location>
        <begin position="1"/>
        <end position="21"/>
    </location>
</feature>
<dbReference type="Gramene" id="ONK79053">
    <property type="protein sequence ID" value="ONK79053"/>
    <property type="gene ID" value="A4U43_C01F2420"/>
</dbReference>
<reference evidence="3" key="1">
    <citation type="journal article" date="2017" name="Nat. Commun.">
        <title>The asparagus genome sheds light on the origin and evolution of a young Y chromosome.</title>
        <authorList>
            <person name="Harkess A."/>
            <person name="Zhou J."/>
            <person name="Xu C."/>
            <person name="Bowers J.E."/>
            <person name="Van der Hulst R."/>
            <person name="Ayyampalayam S."/>
            <person name="Mercati F."/>
            <person name="Riccardi P."/>
            <person name="McKain M.R."/>
            <person name="Kakrana A."/>
            <person name="Tang H."/>
            <person name="Ray J."/>
            <person name="Groenendijk J."/>
            <person name="Arikit S."/>
            <person name="Mathioni S.M."/>
            <person name="Nakano M."/>
            <person name="Shan H."/>
            <person name="Telgmann-Rauber A."/>
            <person name="Kanno A."/>
            <person name="Yue Z."/>
            <person name="Chen H."/>
            <person name="Li W."/>
            <person name="Chen Y."/>
            <person name="Xu X."/>
            <person name="Zhang Y."/>
            <person name="Luo S."/>
            <person name="Chen H."/>
            <person name="Gao J."/>
            <person name="Mao Z."/>
            <person name="Pires J.C."/>
            <person name="Luo M."/>
            <person name="Kudrna D."/>
            <person name="Wing R.A."/>
            <person name="Meyers B.C."/>
            <person name="Yi K."/>
            <person name="Kong H."/>
            <person name="Lavrijsen P."/>
            <person name="Sunseri F."/>
            <person name="Falavigna A."/>
            <person name="Ye Y."/>
            <person name="Leebens-Mack J.H."/>
            <person name="Chen G."/>
        </authorList>
    </citation>
    <scope>NUCLEOTIDE SEQUENCE [LARGE SCALE GENOMIC DNA]</scope>
    <source>
        <strain evidence="3">cv. DH0086</strain>
    </source>
</reference>
<name>A0A5P1FMT9_ASPOF</name>
<evidence type="ECO:0000256" key="1">
    <source>
        <dbReference type="SAM" id="MobiDB-lite"/>
    </source>
</evidence>
<dbReference type="PANTHER" id="PTHR33978">
    <property type="entry name" value="SERINE/THREONINE-KINASE"/>
    <property type="match status" value="1"/>
</dbReference>
<dbReference type="Proteomes" id="UP000243459">
    <property type="component" value="Chromosome 1"/>
</dbReference>
<gene>
    <name evidence="2" type="ORF">A4U43_C01F2420</name>
</gene>
<protein>
    <submittedName>
        <fullName evidence="2">Uncharacterized protein</fullName>
    </submittedName>
</protein>
<evidence type="ECO:0000313" key="2">
    <source>
        <dbReference type="EMBL" id="ONK79053.1"/>
    </source>
</evidence>